<protein>
    <submittedName>
        <fullName evidence="1">Uncharacterized protein</fullName>
    </submittedName>
</protein>
<dbReference type="Proteomes" id="UP000694391">
    <property type="component" value="Unplaced"/>
</dbReference>
<organism evidence="1 2">
    <name type="scientific">Canis lupus dingo</name>
    <name type="common">dingo</name>
    <dbReference type="NCBI Taxonomy" id="286419"/>
    <lineage>
        <taxon>Eukaryota</taxon>
        <taxon>Metazoa</taxon>
        <taxon>Chordata</taxon>
        <taxon>Craniata</taxon>
        <taxon>Vertebrata</taxon>
        <taxon>Euteleostomi</taxon>
        <taxon>Mammalia</taxon>
        <taxon>Eutheria</taxon>
        <taxon>Laurasiatheria</taxon>
        <taxon>Carnivora</taxon>
        <taxon>Caniformia</taxon>
        <taxon>Canidae</taxon>
        <taxon>Canis</taxon>
    </lineage>
</organism>
<evidence type="ECO:0000313" key="2">
    <source>
        <dbReference type="Proteomes" id="UP000694391"/>
    </source>
</evidence>
<proteinExistence type="predicted"/>
<dbReference type="Ensembl" id="ENSCAFT00020031252.1">
    <property type="protein sequence ID" value="ENSCAFP00020027061.1"/>
    <property type="gene ID" value="ENSCAFG00020021242.1"/>
</dbReference>
<evidence type="ECO:0000313" key="1">
    <source>
        <dbReference type="Ensembl" id="ENSCAFP00020027061.1"/>
    </source>
</evidence>
<reference evidence="1" key="2">
    <citation type="submission" date="2025-09" db="UniProtKB">
        <authorList>
            <consortium name="Ensembl"/>
        </authorList>
    </citation>
    <scope>IDENTIFICATION</scope>
</reference>
<dbReference type="AlphaFoldDB" id="A0A8C0LD40"/>
<sequence length="62" mass="6810">MSRTSMRTKAVPVLGGTPPSTARRVNLSSVCSSRSRALSKTSSGYFLPSPLLRVRTWKWELG</sequence>
<name>A0A8C0LD40_CANLU</name>
<accession>A0A8C0LD40</accession>
<dbReference type="GeneTree" id="ENSGT01120000272001"/>
<keyword evidence="2" id="KW-1185">Reference proteome</keyword>
<reference evidence="1" key="1">
    <citation type="submission" date="2025-08" db="UniProtKB">
        <authorList>
            <consortium name="Ensembl"/>
        </authorList>
    </citation>
    <scope>IDENTIFICATION</scope>
</reference>